<dbReference type="EMBL" id="KZ503378">
    <property type="protein sequence ID" value="PKU65179.1"/>
    <property type="molecule type" value="Genomic_DNA"/>
</dbReference>
<dbReference type="GO" id="GO:0009451">
    <property type="term" value="P:RNA modification"/>
    <property type="evidence" value="ECO:0007669"/>
    <property type="project" value="InterPro"/>
</dbReference>
<keyword evidence="6" id="KW-1185">Reference proteome</keyword>
<evidence type="ECO:0000256" key="2">
    <source>
        <dbReference type="ARBA" id="ARBA00022737"/>
    </source>
</evidence>
<dbReference type="NCBIfam" id="TIGR00756">
    <property type="entry name" value="PPR"/>
    <property type="match status" value="3"/>
</dbReference>
<feature type="repeat" description="PPR" evidence="3">
    <location>
        <begin position="131"/>
        <end position="165"/>
    </location>
</feature>
<reference evidence="5 6" key="2">
    <citation type="journal article" date="2017" name="Nature">
        <title>The Apostasia genome and the evolution of orchids.</title>
        <authorList>
            <person name="Zhang G.Q."/>
            <person name="Liu K.W."/>
            <person name="Li Z."/>
            <person name="Lohaus R."/>
            <person name="Hsiao Y.Y."/>
            <person name="Niu S.C."/>
            <person name="Wang J.Y."/>
            <person name="Lin Y.C."/>
            <person name="Xu Q."/>
            <person name="Chen L.J."/>
            <person name="Yoshida K."/>
            <person name="Fujiwara S."/>
            <person name="Wang Z.W."/>
            <person name="Zhang Y.Q."/>
            <person name="Mitsuda N."/>
            <person name="Wang M."/>
            <person name="Liu G.H."/>
            <person name="Pecoraro L."/>
            <person name="Huang H.X."/>
            <person name="Xiao X.J."/>
            <person name="Lin M."/>
            <person name="Wu X.Y."/>
            <person name="Wu W.L."/>
            <person name="Chen Y.Y."/>
            <person name="Chang S.B."/>
            <person name="Sakamoto S."/>
            <person name="Ohme-Takagi M."/>
            <person name="Yagi M."/>
            <person name="Zeng S.J."/>
            <person name="Shen C.Y."/>
            <person name="Yeh C.M."/>
            <person name="Luo Y.B."/>
            <person name="Tsai W.C."/>
            <person name="Van de Peer Y."/>
            <person name="Liu Z.J."/>
        </authorList>
    </citation>
    <scope>NUCLEOTIDE SEQUENCE [LARGE SCALE GENOMIC DNA]</scope>
    <source>
        <tissue evidence="5">The whole plant</tissue>
    </source>
</reference>
<dbReference type="AlphaFoldDB" id="A0A2I0VP48"/>
<dbReference type="FunFam" id="1.25.40.10:FF:000344">
    <property type="entry name" value="Pentatricopeptide repeat-containing protein"/>
    <property type="match status" value="1"/>
</dbReference>
<keyword evidence="2" id="KW-0677">Repeat</keyword>
<feature type="repeat" description="PPR" evidence="3">
    <location>
        <begin position="232"/>
        <end position="266"/>
    </location>
</feature>
<dbReference type="GO" id="GO:0003729">
    <property type="term" value="F:mRNA binding"/>
    <property type="evidence" value="ECO:0007669"/>
    <property type="project" value="UniProtKB-ARBA"/>
</dbReference>
<dbReference type="InterPro" id="IPR046848">
    <property type="entry name" value="E_motif"/>
</dbReference>
<organism evidence="5 6">
    <name type="scientific">Dendrobium catenatum</name>
    <dbReference type="NCBI Taxonomy" id="906689"/>
    <lineage>
        <taxon>Eukaryota</taxon>
        <taxon>Viridiplantae</taxon>
        <taxon>Streptophyta</taxon>
        <taxon>Embryophyta</taxon>
        <taxon>Tracheophyta</taxon>
        <taxon>Spermatophyta</taxon>
        <taxon>Magnoliopsida</taxon>
        <taxon>Liliopsida</taxon>
        <taxon>Asparagales</taxon>
        <taxon>Orchidaceae</taxon>
        <taxon>Epidendroideae</taxon>
        <taxon>Malaxideae</taxon>
        <taxon>Dendrobiinae</taxon>
        <taxon>Dendrobium</taxon>
    </lineage>
</organism>
<dbReference type="Proteomes" id="UP000233837">
    <property type="component" value="Unassembled WGS sequence"/>
</dbReference>
<name>A0A2I0VP48_9ASPA</name>
<dbReference type="Pfam" id="PF14432">
    <property type="entry name" value="DYW_deaminase"/>
    <property type="match status" value="1"/>
</dbReference>
<dbReference type="PANTHER" id="PTHR47926">
    <property type="entry name" value="PENTATRICOPEPTIDE REPEAT-CONTAINING PROTEIN"/>
    <property type="match status" value="1"/>
</dbReference>
<dbReference type="Pfam" id="PF20431">
    <property type="entry name" value="E_motif"/>
    <property type="match status" value="1"/>
</dbReference>
<feature type="domain" description="DYW" evidence="4">
    <location>
        <begin position="448"/>
        <end position="540"/>
    </location>
</feature>
<dbReference type="InterPro" id="IPR011990">
    <property type="entry name" value="TPR-like_helical_dom_sf"/>
</dbReference>
<dbReference type="PROSITE" id="PS51375">
    <property type="entry name" value="PPR"/>
    <property type="match status" value="3"/>
</dbReference>
<dbReference type="OrthoDB" id="185373at2759"/>
<accession>A0A2I0VP48</accession>
<dbReference type="Pfam" id="PF13041">
    <property type="entry name" value="PPR_2"/>
    <property type="match status" value="2"/>
</dbReference>
<reference evidence="5 6" key="1">
    <citation type="journal article" date="2016" name="Sci. Rep.">
        <title>The Dendrobium catenatum Lindl. genome sequence provides insights into polysaccharide synthase, floral development and adaptive evolution.</title>
        <authorList>
            <person name="Zhang G.Q."/>
            <person name="Xu Q."/>
            <person name="Bian C."/>
            <person name="Tsai W.C."/>
            <person name="Yeh C.M."/>
            <person name="Liu K.W."/>
            <person name="Yoshida K."/>
            <person name="Zhang L.S."/>
            <person name="Chang S.B."/>
            <person name="Chen F."/>
            <person name="Shi Y."/>
            <person name="Su Y.Y."/>
            <person name="Zhang Y.Q."/>
            <person name="Chen L.J."/>
            <person name="Yin Y."/>
            <person name="Lin M."/>
            <person name="Huang H."/>
            <person name="Deng H."/>
            <person name="Wang Z.W."/>
            <person name="Zhu S.L."/>
            <person name="Zhao X."/>
            <person name="Deng C."/>
            <person name="Niu S.C."/>
            <person name="Huang J."/>
            <person name="Wang M."/>
            <person name="Liu G.H."/>
            <person name="Yang H.J."/>
            <person name="Xiao X.J."/>
            <person name="Hsiao Y.Y."/>
            <person name="Wu W.L."/>
            <person name="Chen Y.Y."/>
            <person name="Mitsuda N."/>
            <person name="Ohme-Takagi M."/>
            <person name="Luo Y.B."/>
            <person name="Van de Peer Y."/>
            <person name="Liu Z.J."/>
        </authorList>
    </citation>
    <scope>NUCLEOTIDE SEQUENCE [LARGE SCALE GENOMIC DNA]</scope>
    <source>
        <tissue evidence="5">The whole plant</tissue>
    </source>
</reference>
<dbReference type="InterPro" id="IPR046960">
    <property type="entry name" value="PPR_At4g14850-like_plant"/>
</dbReference>
<dbReference type="FunFam" id="1.25.40.10:FF:000690">
    <property type="entry name" value="Pentatricopeptide repeat-containing protein"/>
    <property type="match status" value="1"/>
</dbReference>
<dbReference type="PANTHER" id="PTHR47926:SF461">
    <property type="entry name" value="PENTATRICOPEPTIDE REPEAT SUPERFAMILY PROTEIN"/>
    <property type="match status" value="1"/>
</dbReference>
<gene>
    <name evidence="5" type="primary">PCMP-H38</name>
    <name evidence="5" type="ORF">MA16_Dca004796</name>
</gene>
<dbReference type="Pfam" id="PF01535">
    <property type="entry name" value="PPR"/>
    <property type="match status" value="1"/>
</dbReference>
<proteinExistence type="inferred from homology"/>
<dbReference type="GO" id="GO:0008270">
    <property type="term" value="F:zinc ion binding"/>
    <property type="evidence" value="ECO:0007669"/>
    <property type="project" value="InterPro"/>
</dbReference>
<evidence type="ECO:0000256" key="3">
    <source>
        <dbReference type="PROSITE-ProRule" id="PRU00708"/>
    </source>
</evidence>
<evidence type="ECO:0000313" key="5">
    <source>
        <dbReference type="EMBL" id="PKU65179.1"/>
    </source>
</evidence>
<evidence type="ECO:0000256" key="1">
    <source>
        <dbReference type="ARBA" id="ARBA00006643"/>
    </source>
</evidence>
<evidence type="ECO:0000313" key="6">
    <source>
        <dbReference type="Proteomes" id="UP000233837"/>
    </source>
</evidence>
<protein>
    <submittedName>
        <fullName evidence="5">Pentatricopeptide repeat-containing protein</fullName>
    </submittedName>
</protein>
<dbReference type="InterPro" id="IPR032867">
    <property type="entry name" value="DYW_dom"/>
</dbReference>
<dbReference type="InterPro" id="IPR002885">
    <property type="entry name" value="PPR_rpt"/>
</dbReference>
<sequence length="540" mass="60316">MEPATTTVSHAAQLHAHLIKTAPHSDSYLANATLRAYSKSPHPNRALHLFLHLHSRPLAPIPDRFTFSILLSAAARLRSSAAGRQLHAVLLKSSLHPSSSHHSLNSLISFYSSCRLLLPALQVFDEMVKRDVVSWTSAIAAAVDADLPRDALKLFDSMLADGIPPNDATAVVALRACADLGALAAGQRIHRIARVEGFSSIPNVATALLDMYAKCGRIEFAEDMFDRMPVKDVFAWTAMIFGLANHGRSREALDLFQKMVEMGVRPDDRTITAVLVACRSKGWVAEGYRVYNNMHKFGMRPRIQHYGCMVDLLARAGHLDEAEGFIKRMPIESDAVLWRTLIWASKFHGDTERAERLMEERPLLEMDSSDIGSYVLMGNVFGSVGKWGKKAEVRETMVRRRVGKLPGCSRIEVNGMIHEFEAGNSGHPDAKMIHEKWGEVAEKLRQEGYSPIVSEVILDMEDEEKASQLNHHSEKLALAFGLINKSPGEEILIVKNLRSCQDCHSAMKVISRVYDRKITIRDRIKFHHFSNGFCSCGDYW</sequence>
<feature type="repeat" description="PPR" evidence="3">
    <location>
        <begin position="267"/>
        <end position="301"/>
    </location>
</feature>
<evidence type="ECO:0000259" key="4">
    <source>
        <dbReference type="Pfam" id="PF14432"/>
    </source>
</evidence>
<dbReference type="Gene3D" id="1.25.40.10">
    <property type="entry name" value="Tetratricopeptide repeat domain"/>
    <property type="match status" value="3"/>
</dbReference>
<comment type="similarity">
    <text evidence="1">Belongs to the PPR family. PCMP-H subfamily.</text>
</comment>